<dbReference type="AlphaFoldDB" id="A0AA88HXJ1"/>
<feature type="region of interest" description="Disordered" evidence="13">
    <location>
        <begin position="493"/>
        <end position="530"/>
    </location>
</feature>
<keyword evidence="3" id="KW-0109">Calcium transport</keyword>
<dbReference type="SUPFAM" id="SSF47769">
    <property type="entry name" value="SAM/Pointed domain"/>
    <property type="match status" value="1"/>
</dbReference>
<evidence type="ECO:0000256" key="11">
    <source>
        <dbReference type="ARBA" id="ARBA00023136"/>
    </source>
</evidence>
<evidence type="ECO:0000256" key="10">
    <source>
        <dbReference type="ARBA" id="ARBA00023065"/>
    </source>
</evidence>
<keyword evidence="9 12" id="KW-0175">Coiled coil</keyword>
<dbReference type="InterPro" id="IPR001660">
    <property type="entry name" value="SAM"/>
</dbReference>
<feature type="compositionally biased region" description="Basic and acidic residues" evidence="13">
    <location>
        <begin position="573"/>
        <end position="583"/>
    </location>
</feature>
<keyword evidence="17" id="KW-1185">Reference proteome</keyword>
<dbReference type="CDD" id="cd11722">
    <property type="entry name" value="SOAR"/>
    <property type="match status" value="1"/>
</dbReference>
<comment type="subcellular location">
    <subcellularLocation>
        <location evidence="1">Membrane</location>
        <topology evidence="1">Single-pass type I membrane protein</topology>
    </subcellularLocation>
</comment>
<evidence type="ECO:0000259" key="15">
    <source>
        <dbReference type="PROSITE" id="PS50105"/>
    </source>
</evidence>
<dbReference type="GO" id="GO:0005246">
    <property type="term" value="F:calcium channel regulator activity"/>
    <property type="evidence" value="ECO:0007669"/>
    <property type="project" value="InterPro"/>
</dbReference>
<evidence type="ECO:0000256" key="1">
    <source>
        <dbReference type="ARBA" id="ARBA00004479"/>
    </source>
</evidence>
<dbReference type="Gene3D" id="1.10.150.50">
    <property type="entry name" value="Transcription Factor, Ets-1"/>
    <property type="match status" value="1"/>
</dbReference>
<dbReference type="PANTHER" id="PTHR15136">
    <property type="entry name" value="STROMAL INTERACTION MOLECULE HOMOLOG"/>
    <property type="match status" value="1"/>
</dbReference>
<feature type="non-terminal residue" evidence="16">
    <location>
        <position position="1"/>
    </location>
</feature>
<evidence type="ECO:0000313" key="16">
    <source>
        <dbReference type="EMBL" id="KAK2716958.1"/>
    </source>
</evidence>
<evidence type="ECO:0000256" key="9">
    <source>
        <dbReference type="ARBA" id="ARBA00023054"/>
    </source>
</evidence>
<name>A0AA88HXJ1_ARTSF</name>
<keyword evidence="7" id="KW-0106">Calcium</keyword>
<dbReference type="Pfam" id="PF25578">
    <property type="entry name" value="EF-hand_STIM1"/>
    <property type="match status" value="1"/>
</dbReference>
<keyword evidence="5" id="KW-0479">Metal-binding</keyword>
<evidence type="ECO:0000256" key="13">
    <source>
        <dbReference type="SAM" id="MobiDB-lite"/>
    </source>
</evidence>
<dbReference type="InterPro" id="IPR013761">
    <property type="entry name" value="SAM/pointed_sf"/>
</dbReference>
<sequence length="617" mass="70535">MDRSLKMESIVSHSYVQLKTSVPHYEMVMEKKILLLAPFILSLLKCDEICNETDNLENFREKNSPGDVVKPCVRCSYKGLIPEHEWLAFEAVFDLHKQLDDDADGSIDLEESEEFLTEELQFVGNKEGRLQRFHGKKTLISVEDFWNSWMTSAAHNWTTEEIIDWMDYHINLPQYRDGFISNGINGTLLPRLANKEPALHQLLGIVNPIHKRKVSIKAMEVVLFGPPREYITGKNIKFIVSGVVMLFATLALISYRQIRMSKAKLQKVMKDLDRLANAEQAFMRLQAEHEVLSNKQYPDDGMLRSESQEGSNLEDEMKQLRKENELLCSRLKEIECKTSWKTPIDLAHWLQLTYEIETVAFNKKRQQAEMQLAAARRACDQLKKKRSNLVLAFISTHGNGLEDVDGSITQARNVLMEVTRDLRERTCRWKNIEKICGISIIENPGLNYLRFVLKNETRPLQASESGSDLNITFPETEPSLLNHISEVPQLESTFSTPVREQSVLDFPKARDAPPRPEPAPRYSSMEIDGFRPRTSSANSKLFYVGDQEQEDKKIIPSVMRTESTALISPRMDGIPEKPEKEDSVSNASGQMSNISHNSTMSLASGDLKSRKNPKFLR</sequence>
<evidence type="ECO:0000256" key="3">
    <source>
        <dbReference type="ARBA" id="ARBA00022568"/>
    </source>
</evidence>
<dbReference type="InterPro" id="IPR057835">
    <property type="entry name" value="EF-hand_STIM1/2"/>
</dbReference>
<dbReference type="PANTHER" id="PTHR15136:SF5">
    <property type="entry name" value="STROMAL INTERACTION MOLECULE HOMOLOG"/>
    <property type="match status" value="1"/>
</dbReference>
<gene>
    <name evidence="16" type="ORF">QYM36_007189</name>
</gene>
<keyword evidence="11 14" id="KW-0472">Membrane</keyword>
<dbReference type="InterPro" id="IPR032393">
    <property type="entry name" value="SOAR_STIM1/2"/>
</dbReference>
<proteinExistence type="predicted"/>
<dbReference type="EMBL" id="JAVRJZ010000011">
    <property type="protein sequence ID" value="KAK2716958.1"/>
    <property type="molecule type" value="Genomic_DNA"/>
</dbReference>
<dbReference type="GO" id="GO:0051049">
    <property type="term" value="P:regulation of transport"/>
    <property type="evidence" value="ECO:0007669"/>
    <property type="project" value="UniProtKB-ARBA"/>
</dbReference>
<protein>
    <recommendedName>
        <fullName evidence="15">SAM domain-containing protein</fullName>
    </recommendedName>
</protein>
<evidence type="ECO:0000256" key="5">
    <source>
        <dbReference type="ARBA" id="ARBA00022723"/>
    </source>
</evidence>
<keyword evidence="8 14" id="KW-1133">Transmembrane helix</keyword>
<dbReference type="InterPro" id="IPR037608">
    <property type="entry name" value="STIM1/2"/>
</dbReference>
<feature type="transmembrane region" description="Helical" evidence="14">
    <location>
        <begin position="236"/>
        <end position="255"/>
    </location>
</feature>
<dbReference type="SMART" id="SM00454">
    <property type="entry name" value="SAM"/>
    <property type="match status" value="1"/>
</dbReference>
<dbReference type="Pfam" id="PF07647">
    <property type="entry name" value="SAM_2"/>
    <property type="match status" value="1"/>
</dbReference>
<organism evidence="16 17">
    <name type="scientific">Artemia franciscana</name>
    <name type="common">Brine shrimp</name>
    <name type="synonym">Artemia sanfranciscana</name>
    <dbReference type="NCBI Taxonomy" id="6661"/>
    <lineage>
        <taxon>Eukaryota</taxon>
        <taxon>Metazoa</taxon>
        <taxon>Ecdysozoa</taxon>
        <taxon>Arthropoda</taxon>
        <taxon>Crustacea</taxon>
        <taxon>Branchiopoda</taxon>
        <taxon>Anostraca</taxon>
        <taxon>Artemiidae</taxon>
        <taxon>Artemia</taxon>
    </lineage>
</organism>
<dbReference type="GO" id="GO:0005886">
    <property type="term" value="C:plasma membrane"/>
    <property type="evidence" value="ECO:0007669"/>
    <property type="project" value="TreeGrafter"/>
</dbReference>
<evidence type="ECO:0000313" key="17">
    <source>
        <dbReference type="Proteomes" id="UP001187531"/>
    </source>
</evidence>
<dbReference type="GO" id="GO:0002115">
    <property type="term" value="P:store-operated calcium entry"/>
    <property type="evidence" value="ECO:0007669"/>
    <property type="project" value="TreeGrafter"/>
</dbReference>
<evidence type="ECO:0000256" key="4">
    <source>
        <dbReference type="ARBA" id="ARBA00022692"/>
    </source>
</evidence>
<feature type="coiled-coil region" evidence="12">
    <location>
        <begin position="365"/>
        <end position="392"/>
    </location>
</feature>
<dbReference type="PROSITE" id="PS50105">
    <property type="entry name" value="SAM_DOMAIN"/>
    <property type="match status" value="1"/>
</dbReference>
<feature type="compositionally biased region" description="Polar residues" evidence="13">
    <location>
        <begin position="584"/>
        <end position="602"/>
    </location>
</feature>
<evidence type="ECO:0000256" key="12">
    <source>
        <dbReference type="SAM" id="Coils"/>
    </source>
</evidence>
<evidence type="ECO:0000256" key="14">
    <source>
        <dbReference type="SAM" id="Phobius"/>
    </source>
</evidence>
<reference evidence="16" key="1">
    <citation type="submission" date="2023-07" db="EMBL/GenBank/DDBJ databases">
        <title>Chromosome-level genome assembly of Artemia franciscana.</title>
        <authorList>
            <person name="Jo E."/>
        </authorList>
    </citation>
    <scope>NUCLEOTIDE SEQUENCE</scope>
    <source>
        <tissue evidence="16">Whole body</tissue>
    </source>
</reference>
<dbReference type="Pfam" id="PF16533">
    <property type="entry name" value="SOAR"/>
    <property type="match status" value="1"/>
</dbReference>
<keyword evidence="2" id="KW-0813">Transport</keyword>
<dbReference type="Gene3D" id="1.10.238.180">
    <property type="match status" value="1"/>
</dbReference>
<feature type="region of interest" description="Disordered" evidence="13">
    <location>
        <begin position="566"/>
        <end position="617"/>
    </location>
</feature>
<keyword evidence="4 14" id="KW-0812">Transmembrane</keyword>
<dbReference type="GO" id="GO:0006874">
    <property type="term" value="P:intracellular calcium ion homeostasis"/>
    <property type="evidence" value="ECO:0007669"/>
    <property type="project" value="TreeGrafter"/>
</dbReference>
<dbReference type="GO" id="GO:0005509">
    <property type="term" value="F:calcium ion binding"/>
    <property type="evidence" value="ECO:0007669"/>
    <property type="project" value="TreeGrafter"/>
</dbReference>
<feature type="compositionally biased region" description="Basic and acidic residues" evidence="13">
    <location>
        <begin position="297"/>
        <end position="307"/>
    </location>
</feature>
<dbReference type="Proteomes" id="UP001187531">
    <property type="component" value="Unassembled WGS sequence"/>
</dbReference>
<dbReference type="Gene3D" id="1.10.287.3550">
    <property type="match status" value="1"/>
</dbReference>
<feature type="domain" description="SAM" evidence="15">
    <location>
        <begin position="157"/>
        <end position="214"/>
    </location>
</feature>
<feature type="region of interest" description="Disordered" evidence="13">
    <location>
        <begin position="297"/>
        <end position="316"/>
    </location>
</feature>
<comment type="caution">
    <text evidence="16">The sequence shown here is derived from an EMBL/GenBank/DDBJ whole genome shotgun (WGS) entry which is preliminary data.</text>
</comment>
<evidence type="ECO:0000256" key="2">
    <source>
        <dbReference type="ARBA" id="ARBA00022448"/>
    </source>
</evidence>
<evidence type="ECO:0000256" key="8">
    <source>
        <dbReference type="ARBA" id="ARBA00022989"/>
    </source>
</evidence>
<dbReference type="GO" id="GO:0005783">
    <property type="term" value="C:endoplasmic reticulum"/>
    <property type="evidence" value="ECO:0007669"/>
    <property type="project" value="TreeGrafter"/>
</dbReference>
<evidence type="ECO:0000256" key="6">
    <source>
        <dbReference type="ARBA" id="ARBA00022729"/>
    </source>
</evidence>
<accession>A0AA88HXJ1</accession>
<keyword evidence="10" id="KW-0406">Ion transport</keyword>
<evidence type="ECO:0000256" key="7">
    <source>
        <dbReference type="ARBA" id="ARBA00022837"/>
    </source>
</evidence>
<keyword evidence="6" id="KW-0732">Signal</keyword>